<dbReference type="Pfam" id="PF09805">
    <property type="entry name" value="Nop25"/>
    <property type="match status" value="1"/>
</dbReference>
<evidence type="ECO:0000313" key="7">
    <source>
        <dbReference type="Proteomes" id="UP000245383"/>
    </source>
</evidence>
<dbReference type="GO" id="GO:0005730">
    <property type="term" value="C:nucleolus"/>
    <property type="evidence" value="ECO:0007669"/>
    <property type="project" value="UniProtKB-SubCell"/>
</dbReference>
<dbReference type="EMBL" id="MBFR01000080">
    <property type="protein sequence ID" value="PVU94653.1"/>
    <property type="molecule type" value="Genomic_DNA"/>
</dbReference>
<name>A0A2T9YQM4_9FUNG</name>
<evidence type="ECO:0000256" key="5">
    <source>
        <dbReference type="SAM" id="MobiDB-lite"/>
    </source>
</evidence>
<dbReference type="OrthoDB" id="551633at2759"/>
<keyword evidence="3" id="KW-0175">Coiled coil</keyword>
<gene>
    <name evidence="6" type="ORF">BB561_002377</name>
</gene>
<dbReference type="GO" id="GO:0019843">
    <property type="term" value="F:rRNA binding"/>
    <property type="evidence" value="ECO:0007669"/>
    <property type="project" value="TreeGrafter"/>
</dbReference>
<feature type="compositionally biased region" description="Polar residues" evidence="5">
    <location>
        <begin position="112"/>
        <end position="129"/>
    </location>
</feature>
<feature type="region of interest" description="Disordered" evidence="5">
    <location>
        <begin position="107"/>
        <end position="129"/>
    </location>
</feature>
<dbReference type="AlphaFoldDB" id="A0A2T9YQM4"/>
<comment type="subcellular location">
    <subcellularLocation>
        <location evidence="1">Nucleus</location>
        <location evidence="1">Nucleolus</location>
    </subcellularLocation>
</comment>
<protein>
    <recommendedName>
        <fullName evidence="8">Nucleolar protein 12</fullName>
    </recommendedName>
</protein>
<dbReference type="InterPro" id="IPR019186">
    <property type="entry name" value="Nucleolar_protein_12"/>
</dbReference>
<dbReference type="STRING" id="133385.A0A2T9YQM4"/>
<comment type="caution">
    <text evidence="6">The sequence shown here is derived from an EMBL/GenBank/DDBJ whole genome shotgun (WGS) entry which is preliminary data.</text>
</comment>
<keyword evidence="7" id="KW-1185">Reference proteome</keyword>
<feature type="compositionally biased region" description="Polar residues" evidence="5">
    <location>
        <begin position="1"/>
        <end position="22"/>
    </location>
</feature>
<dbReference type="PANTHER" id="PTHR14577">
    <property type="entry name" value="NUCLEOLAR PROTEIN 12"/>
    <property type="match status" value="1"/>
</dbReference>
<evidence type="ECO:0008006" key="8">
    <source>
        <dbReference type="Google" id="ProtNLM"/>
    </source>
</evidence>
<evidence type="ECO:0000256" key="1">
    <source>
        <dbReference type="ARBA" id="ARBA00004604"/>
    </source>
</evidence>
<proteinExistence type="inferred from homology"/>
<evidence type="ECO:0000256" key="3">
    <source>
        <dbReference type="ARBA" id="ARBA00023054"/>
    </source>
</evidence>
<feature type="compositionally biased region" description="Basic residues" evidence="5">
    <location>
        <begin position="23"/>
        <end position="32"/>
    </location>
</feature>
<keyword evidence="4" id="KW-0539">Nucleus</keyword>
<dbReference type="PANTHER" id="PTHR14577:SF0">
    <property type="entry name" value="NUCLEOLAR PROTEIN 12"/>
    <property type="match status" value="1"/>
</dbReference>
<organism evidence="6 7">
    <name type="scientific">Smittium simulii</name>
    <dbReference type="NCBI Taxonomy" id="133385"/>
    <lineage>
        <taxon>Eukaryota</taxon>
        <taxon>Fungi</taxon>
        <taxon>Fungi incertae sedis</taxon>
        <taxon>Zoopagomycota</taxon>
        <taxon>Kickxellomycotina</taxon>
        <taxon>Harpellomycetes</taxon>
        <taxon>Harpellales</taxon>
        <taxon>Legeriomycetaceae</taxon>
        <taxon>Smittium</taxon>
    </lineage>
</organism>
<sequence length="175" mass="20080">MGNSRPSKNNSFAPNKPQTNKSKLFHGQKVYKKKRLAKAQQVEQVTWDTDTRKEYLTGFHKRKKELHRQKVENAKLRDKLARSEMVKDFKSQQKALIAEKIRSNKEYYGSNDLPQSDSDDASSQKNSENKTVLKSNAYVTTISVIEDFDINSEPGLNQPAELLLTPKQIIKKLAK</sequence>
<evidence type="ECO:0000256" key="4">
    <source>
        <dbReference type="ARBA" id="ARBA00023242"/>
    </source>
</evidence>
<evidence type="ECO:0000256" key="2">
    <source>
        <dbReference type="ARBA" id="ARBA00007175"/>
    </source>
</evidence>
<comment type="similarity">
    <text evidence="2">Belongs to the RRP17 family.</text>
</comment>
<evidence type="ECO:0000313" key="6">
    <source>
        <dbReference type="EMBL" id="PVU94653.1"/>
    </source>
</evidence>
<reference evidence="6 7" key="1">
    <citation type="journal article" date="2018" name="MBio">
        <title>Comparative Genomics Reveals the Core Gene Toolbox for the Fungus-Insect Symbiosis.</title>
        <authorList>
            <person name="Wang Y."/>
            <person name="Stata M."/>
            <person name="Wang W."/>
            <person name="Stajich J.E."/>
            <person name="White M.M."/>
            <person name="Moncalvo J.M."/>
        </authorList>
    </citation>
    <scope>NUCLEOTIDE SEQUENCE [LARGE SCALE GENOMIC DNA]</scope>
    <source>
        <strain evidence="6 7">SWE-8-4</strain>
    </source>
</reference>
<accession>A0A2T9YQM4</accession>
<dbReference type="Proteomes" id="UP000245383">
    <property type="component" value="Unassembled WGS sequence"/>
</dbReference>
<feature type="region of interest" description="Disordered" evidence="5">
    <location>
        <begin position="1"/>
        <end position="32"/>
    </location>
</feature>